<reference evidence="1" key="1">
    <citation type="submission" date="2019-08" db="EMBL/GenBank/DDBJ databases">
        <authorList>
            <person name="Kucharzyk K."/>
            <person name="Murdoch R.W."/>
            <person name="Higgins S."/>
            <person name="Loffler F."/>
        </authorList>
    </citation>
    <scope>NUCLEOTIDE SEQUENCE</scope>
</reference>
<evidence type="ECO:0000313" key="1">
    <source>
        <dbReference type="EMBL" id="MPN34900.1"/>
    </source>
</evidence>
<gene>
    <name evidence="1" type="ORF">SDC9_182394</name>
</gene>
<dbReference type="AlphaFoldDB" id="A0A645H885"/>
<name>A0A645H885_9ZZZZ</name>
<comment type="caution">
    <text evidence="1">The sequence shown here is derived from an EMBL/GenBank/DDBJ whole genome shotgun (WGS) entry which is preliminary data.</text>
</comment>
<proteinExistence type="predicted"/>
<accession>A0A645H885</accession>
<protein>
    <submittedName>
        <fullName evidence="1">Uncharacterized protein</fullName>
    </submittedName>
</protein>
<sequence length="108" mass="12402">MKYMVRKNNLETANKIMGLIIKRRQLFIAVVLITLISTVKCYPQILPQTSDVFQLRTGDVADKIIAVVGNKIILKSDIEAELLLEIERGEKFDFYDETIRKKILTFVG</sequence>
<organism evidence="1">
    <name type="scientific">bioreactor metagenome</name>
    <dbReference type="NCBI Taxonomy" id="1076179"/>
    <lineage>
        <taxon>unclassified sequences</taxon>
        <taxon>metagenomes</taxon>
        <taxon>ecological metagenomes</taxon>
    </lineage>
</organism>
<dbReference type="EMBL" id="VSSQ01088181">
    <property type="protein sequence ID" value="MPN34900.1"/>
    <property type="molecule type" value="Genomic_DNA"/>
</dbReference>